<dbReference type="Gene3D" id="3.50.50.60">
    <property type="entry name" value="FAD/NAD(P)-binding domain"/>
    <property type="match status" value="1"/>
</dbReference>
<comment type="function">
    <text evidence="1 11">Catalyzes the 6-electron oxidation of protoporphyrinogen-IX to form protoporphyrin-IX.</text>
</comment>
<evidence type="ECO:0000256" key="11">
    <source>
        <dbReference type="RuleBase" id="RU367069"/>
    </source>
</evidence>
<evidence type="ECO:0000313" key="14">
    <source>
        <dbReference type="Proteomes" id="UP000504636"/>
    </source>
</evidence>
<sequence length="551" mass="60317">MRLRRHGSLLGSSLKSLSTRPILCSQCHHHQYSTGPPQNIAVIGGGITGLASAYYIAKEQPTARITIYEAGPRLGGWLHSSHVEVPGGRVLFEHGPRSLRPGMGALVTSTLIQELGMIPDVIYTDKSAASAVNRFIYYPDHLVRLPNPTNDSSLEIAFTTLREPLFKGFIPGAIGEAFRPTRPANLDDESVASFFARRLDPRVAQNIISAVLHGIYAGDVNQLSVRSIFPLLWTLEKQGGSVIRAIATSRVEENIKLLRRDRELLAETKKVVNPEFMAAMGKASVFSFRNGLQQLVDRLAETVAGNKRVTTNLGTPVTHLELEEAASGDKKMKVFTESESQTYDMVVSSIFSKTLSELCTSNSKTVLPELAKTHAVTVMVVNLFYANPKLVPVEGFGYLIPQSIPFQQNPERALGVIFDSDTIKGQDIATGTKLTVILGGHWWDGWSTYPTEDEGVAAAQSILARHLHITDDPVAAQAKLQKDCIPQYTVGHITRMKQTHSQLMAHFKGRLRVVGNSYTGVGVNDCIRAAKDIAQDLGQYNQKSGLEEIPA</sequence>
<evidence type="ECO:0000256" key="3">
    <source>
        <dbReference type="ARBA" id="ARBA00010551"/>
    </source>
</evidence>
<evidence type="ECO:0000256" key="5">
    <source>
        <dbReference type="ARBA" id="ARBA00022630"/>
    </source>
</evidence>
<comment type="catalytic activity">
    <reaction evidence="10 11">
        <text>protoporphyrinogen IX + 3 O2 = protoporphyrin IX + 3 H2O2</text>
        <dbReference type="Rhea" id="RHEA:25576"/>
        <dbReference type="ChEBI" id="CHEBI:15379"/>
        <dbReference type="ChEBI" id="CHEBI:16240"/>
        <dbReference type="ChEBI" id="CHEBI:57306"/>
        <dbReference type="ChEBI" id="CHEBI:57307"/>
        <dbReference type="EC" id="1.3.3.4"/>
    </reaction>
</comment>
<dbReference type="SUPFAM" id="SSF54373">
    <property type="entry name" value="FAD-linked reductases, C-terminal domain"/>
    <property type="match status" value="1"/>
</dbReference>
<organism evidence="13">
    <name type="scientific">Mytilinidion resinicola</name>
    <dbReference type="NCBI Taxonomy" id="574789"/>
    <lineage>
        <taxon>Eukaryota</taxon>
        <taxon>Fungi</taxon>
        <taxon>Dikarya</taxon>
        <taxon>Ascomycota</taxon>
        <taxon>Pezizomycotina</taxon>
        <taxon>Dothideomycetes</taxon>
        <taxon>Pleosporomycetidae</taxon>
        <taxon>Mytilinidiales</taxon>
        <taxon>Mytilinidiaceae</taxon>
        <taxon>Mytilinidion</taxon>
    </lineage>
</organism>
<gene>
    <name evidence="13 15" type="ORF">BDZ99DRAFT_464853</name>
</gene>
<proteinExistence type="inferred from homology"/>
<comment type="pathway">
    <text evidence="2 11">Porphyrin-containing compound metabolism; protoporphyrin-IX biosynthesis; protoporphyrin-IX from protoporphyrinogen-IX: step 1/1.</text>
</comment>
<evidence type="ECO:0000313" key="15">
    <source>
        <dbReference type="RefSeq" id="XP_033574917.1"/>
    </source>
</evidence>
<keyword evidence="9 11" id="KW-0627">Porphyrin biosynthesis</keyword>
<dbReference type="Pfam" id="PF01593">
    <property type="entry name" value="Amino_oxidase"/>
    <property type="match status" value="1"/>
</dbReference>
<dbReference type="InterPro" id="IPR036188">
    <property type="entry name" value="FAD/NAD-bd_sf"/>
</dbReference>
<dbReference type="InterPro" id="IPR050464">
    <property type="entry name" value="Zeta_carotene_desat/Oxidored"/>
</dbReference>
<evidence type="ECO:0000256" key="4">
    <source>
        <dbReference type="ARBA" id="ARBA00012867"/>
    </source>
</evidence>
<keyword evidence="14" id="KW-1185">Reference proteome</keyword>
<dbReference type="SUPFAM" id="SSF51905">
    <property type="entry name" value="FAD/NAD(P)-binding domain"/>
    <property type="match status" value="1"/>
</dbReference>
<comment type="cofactor">
    <cofactor evidence="11">
        <name>FAD</name>
        <dbReference type="ChEBI" id="CHEBI:57692"/>
    </cofactor>
    <text evidence="11">Binds 1 FAD per subunit.</text>
</comment>
<reference evidence="13 15" key="1">
    <citation type="journal article" date="2020" name="Stud. Mycol.">
        <title>101 Dothideomycetes genomes: a test case for predicting lifestyles and emergence of pathogens.</title>
        <authorList>
            <person name="Haridas S."/>
            <person name="Albert R."/>
            <person name="Binder M."/>
            <person name="Bloem J."/>
            <person name="Labutti K."/>
            <person name="Salamov A."/>
            <person name="Andreopoulos B."/>
            <person name="Baker S."/>
            <person name="Barry K."/>
            <person name="Bills G."/>
            <person name="Bluhm B."/>
            <person name="Cannon C."/>
            <person name="Castanera R."/>
            <person name="Culley D."/>
            <person name="Daum C."/>
            <person name="Ezra D."/>
            <person name="Gonzalez J."/>
            <person name="Henrissat B."/>
            <person name="Kuo A."/>
            <person name="Liang C."/>
            <person name="Lipzen A."/>
            <person name="Lutzoni F."/>
            <person name="Magnuson J."/>
            <person name="Mondo S."/>
            <person name="Nolan M."/>
            <person name="Ohm R."/>
            <person name="Pangilinan J."/>
            <person name="Park H.-J."/>
            <person name="Ramirez L."/>
            <person name="Alfaro M."/>
            <person name="Sun H."/>
            <person name="Tritt A."/>
            <person name="Yoshinaga Y."/>
            <person name="Zwiers L.-H."/>
            <person name="Turgeon B."/>
            <person name="Goodwin S."/>
            <person name="Spatafora J."/>
            <person name="Crous P."/>
            <person name="Grigoriev I."/>
        </authorList>
    </citation>
    <scope>NUCLEOTIDE SEQUENCE</scope>
    <source>
        <strain evidence="13 15">CBS 304.34</strain>
    </source>
</reference>
<dbReference type="InterPro" id="IPR002937">
    <property type="entry name" value="Amino_oxidase"/>
</dbReference>
<dbReference type="Proteomes" id="UP000504636">
    <property type="component" value="Unplaced"/>
</dbReference>
<evidence type="ECO:0000256" key="1">
    <source>
        <dbReference type="ARBA" id="ARBA00002600"/>
    </source>
</evidence>
<feature type="domain" description="Amine oxidase" evidence="12">
    <location>
        <begin position="47"/>
        <end position="537"/>
    </location>
</feature>
<dbReference type="AlphaFoldDB" id="A0A6A6YHF0"/>
<dbReference type="EC" id="1.3.3.4" evidence="4 11"/>
<dbReference type="GO" id="GO:0004729">
    <property type="term" value="F:oxygen-dependent protoporphyrinogen oxidase activity"/>
    <property type="evidence" value="ECO:0007669"/>
    <property type="project" value="UniProtKB-UniRule"/>
</dbReference>
<evidence type="ECO:0000256" key="2">
    <source>
        <dbReference type="ARBA" id="ARBA00005073"/>
    </source>
</evidence>
<dbReference type="EMBL" id="MU003704">
    <property type="protein sequence ID" value="KAF2807953.1"/>
    <property type="molecule type" value="Genomic_DNA"/>
</dbReference>
<protein>
    <recommendedName>
        <fullName evidence="4 11">Protoporphyrinogen oxidase</fullName>
        <ecNumber evidence="4 11">1.3.3.4</ecNumber>
    </recommendedName>
</protein>
<dbReference type="RefSeq" id="XP_033574917.1">
    <property type="nucleotide sequence ID" value="XM_033720423.1"/>
</dbReference>
<keyword evidence="6 11" id="KW-0274">FAD</keyword>
<dbReference type="GO" id="GO:0005743">
    <property type="term" value="C:mitochondrial inner membrane"/>
    <property type="evidence" value="ECO:0007669"/>
    <property type="project" value="UniProtKB-SubCell"/>
</dbReference>
<name>A0A6A6YHF0_9PEZI</name>
<comment type="subcellular location">
    <subcellularLocation>
        <location evidence="11">Mitochondrion inner membrane</location>
    </subcellularLocation>
</comment>
<dbReference type="OrthoDB" id="438553at2759"/>
<accession>A0A6A6YHF0</accession>
<evidence type="ECO:0000256" key="6">
    <source>
        <dbReference type="ARBA" id="ARBA00022827"/>
    </source>
</evidence>
<dbReference type="UniPathway" id="UPA00251">
    <property type="reaction ID" value="UER00324"/>
</dbReference>
<evidence type="ECO:0000313" key="13">
    <source>
        <dbReference type="EMBL" id="KAF2807953.1"/>
    </source>
</evidence>
<evidence type="ECO:0000256" key="8">
    <source>
        <dbReference type="ARBA" id="ARBA00023133"/>
    </source>
</evidence>
<evidence type="ECO:0000256" key="7">
    <source>
        <dbReference type="ARBA" id="ARBA00023002"/>
    </source>
</evidence>
<dbReference type="GeneID" id="54461316"/>
<keyword evidence="7 11" id="KW-0560">Oxidoreductase</keyword>
<dbReference type="InterPro" id="IPR004572">
    <property type="entry name" value="Protoporphyrinogen_oxidase"/>
</dbReference>
<dbReference type="PANTHER" id="PTHR42923:SF3">
    <property type="entry name" value="PROTOPORPHYRINOGEN OXIDASE"/>
    <property type="match status" value="1"/>
</dbReference>
<reference evidence="15" key="2">
    <citation type="submission" date="2020-04" db="EMBL/GenBank/DDBJ databases">
        <authorList>
            <consortium name="NCBI Genome Project"/>
        </authorList>
    </citation>
    <scope>NUCLEOTIDE SEQUENCE</scope>
    <source>
        <strain evidence="15">CBS 304.34</strain>
    </source>
</reference>
<dbReference type="NCBIfam" id="TIGR00562">
    <property type="entry name" value="proto_IX_ox"/>
    <property type="match status" value="1"/>
</dbReference>
<reference evidence="15" key="3">
    <citation type="submission" date="2025-04" db="UniProtKB">
        <authorList>
            <consortium name="RefSeq"/>
        </authorList>
    </citation>
    <scope>IDENTIFICATION</scope>
    <source>
        <strain evidence="15">CBS 304.34</strain>
    </source>
</reference>
<evidence type="ECO:0000256" key="9">
    <source>
        <dbReference type="ARBA" id="ARBA00023244"/>
    </source>
</evidence>
<keyword evidence="5 11" id="KW-0285">Flavoprotein</keyword>
<evidence type="ECO:0000259" key="12">
    <source>
        <dbReference type="Pfam" id="PF01593"/>
    </source>
</evidence>
<evidence type="ECO:0000256" key="10">
    <source>
        <dbReference type="ARBA" id="ARBA00047554"/>
    </source>
</evidence>
<comment type="similarity">
    <text evidence="3 11">Belongs to the protoporphyrinogen/coproporphyrinogen oxidase family. Protoporphyrinogen oxidase subfamily.</text>
</comment>
<keyword evidence="8 11" id="KW-0350">Heme biosynthesis</keyword>
<dbReference type="PANTHER" id="PTHR42923">
    <property type="entry name" value="PROTOPORPHYRINOGEN OXIDASE"/>
    <property type="match status" value="1"/>
</dbReference>
<dbReference type="GO" id="GO:0006782">
    <property type="term" value="P:protoporphyrinogen IX biosynthetic process"/>
    <property type="evidence" value="ECO:0007669"/>
    <property type="project" value="UniProtKB-UniRule"/>
</dbReference>